<evidence type="ECO:0000313" key="3">
    <source>
        <dbReference type="Proteomes" id="UP000053199"/>
    </source>
</evidence>
<reference evidence="2 3" key="1">
    <citation type="journal article" date="2014" name="Arch. Microbiol.">
        <title>Arthrobacter enclensis sp. nov., isolated from sediment sample.</title>
        <authorList>
            <person name="Dastager S.G."/>
            <person name="Liu Q."/>
            <person name="Tang S.K."/>
            <person name="Krishnamurthi S."/>
            <person name="Lee J.C."/>
            <person name="Li W.J."/>
        </authorList>
    </citation>
    <scope>NUCLEOTIDE SEQUENCE [LARGE SCALE GENOMIC DNA]</scope>
    <source>
        <strain evidence="2 3">NIO-1008</strain>
    </source>
</reference>
<dbReference type="AlphaFoldDB" id="A0A0V8I5H3"/>
<organism evidence="2 3">
    <name type="scientific">Pseudarthrobacter enclensis</name>
    <dbReference type="NCBI Taxonomy" id="993070"/>
    <lineage>
        <taxon>Bacteria</taxon>
        <taxon>Bacillati</taxon>
        <taxon>Actinomycetota</taxon>
        <taxon>Actinomycetes</taxon>
        <taxon>Micrococcales</taxon>
        <taxon>Micrococcaceae</taxon>
        <taxon>Pseudarthrobacter</taxon>
    </lineage>
</organism>
<feature type="transmembrane region" description="Helical" evidence="1">
    <location>
        <begin position="50"/>
        <end position="71"/>
    </location>
</feature>
<dbReference type="STRING" id="993070.AS031_18440"/>
<dbReference type="InterPro" id="IPR049978">
    <property type="entry name" value="SCO6880-like"/>
</dbReference>
<sequence length="503" mass="53446">MAAIENTYREPTYSHWRRPRKAGIGTLGGLATAGLFVGLIITVICLFVGGWIAGLVAFLILGVALSVVSVTDKHNKSVGERVFARLAFGSARRRRANIYRSGPLGLTPWGEFQLPGIAAGSKLYEFTDSYGRPFALIHLPSTAHYTVIFGTQPDGASLVDPEQIDAWVANWGGWLASLSNEPAVVAASVTVETAPDSGARLRREVESNIHDDAPDIAKAMLREALATYPQGSATIRAWVALTFSAAARAGGKRRTADEIARDLASRLPSLTERLESTGAGACAPLNAQELCEVVRVAYDPAAARLIDEAHYQGTPVDLDWGEVGPSAHQADWDGYRHDSGHSVSWTMTGAPRGHILSSALARLVAPHGEIARKRVTLLYRPIDAGRAAAIVESDQTSALTRASSTTRPTARALVDARAAQATAAEEAKGAGLVNFGMVVTATVLSARDLEDAVAVVEGNLGPSARLLLRRAYGSQDSAFAASLPLGLVLPKHLRVPEEIREAM</sequence>
<proteinExistence type="predicted"/>
<evidence type="ECO:0000313" key="2">
    <source>
        <dbReference type="EMBL" id="KSU70031.1"/>
    </source>
</evidence>
<keyword evidence="1" id="KW-0472">Membrane</keyword>
<feature type="transmembrane region" description="Helical" evidence="1">
    <location>
        <begin position="24"/>
        <end position="44"/>
    </location>
</feature>
<dbReference type="NCBIfam" id="NF042935">
    <property type="entry name" value="SCO6880_fam"/>
    <property type="match status" value="1"/>
</dbReference>
<keyword evidence="1" id="KW-0812">Transmembrane</keyword>
<accession>A0A0V8I5H3</accession>
<dbReference type="Proteomes" id="UP000053199">
    <property type="component" value="Unassembled WGS sequence"/>
</dbReference>
<evidence type="ECO:0000256" key="1">
    <source>
        <dbReference type="SAM" id="Phobius"/>
    </source>
</evidence>
<dbReference type="EMBL" id="LNQM01000011">
    <property type="protein sequence ID" value="KSU70031.1"/>
    <property type="molecule type" value="Genomic_DNA"/>
</dbReference>
<evidence type="ECO:0008006" key="4">
    <source>
        <dbReference type="Google" id="ProtNLM"/>
    </source>
</evidence>
<comment type="caution">
    <text evidence="2">The sequence shown here is derived from an EMBL/GenBank/DDBJ whole genome shotgun (WGS) entry which is preliminary data.</text>
</comment>
<dbReference type="OrthoDB" id="4505949at2"/>
<keyword evidence="3" id="KW-1185">Reference proteome</keyword>
<protein>
    <recommendedName>
        <fullName evidence="4">Integral membrane protein</fullName>
    </recommendedName>
</protein>
<keyword evidence="1" id="KW-1133">Transmembrane helix</keyword>
<dbReference type="RefSeq" id="WP_058269619.1">
    <property type="nucleotide sequence ID" value="NZ_FMAZ01000010.1"/>
</dbReference>
<gene>
    <name evidence="2" type="ORF">AS031_18440</name>
</gene>
<name>A0A0V8I5H3_9MICC</name>